<evidence type="ECO:0000259" key="1">
    <source>
        <dbReference type="Pfam" id="PF07862"/>
    </source>
</evidence>
<dbReference type="InterPro" id="IPR022516">
    <property type="entry name" value="CHP03798_Ocin"/>
</dbReference>
<name>A0A2P0ZGI3_9SYNE</name>
<dbReference type="AlphaFoldDB" id="A0A2P0ZGI3"/>
<dbReference type="EMBL" id="MG373769">
    <property type="protein sequence ID" value="AVH79519.1"/>
    <property type="molecule type" value="Genomic_DNA"/>
</dbReference>
<organism evidence="2">
    <name type="scientific">Synechococcus sp. PCC 9341</name>
    <dbReference type="NCBI Taxonomy" id="2099386"/>
    <lineage>
        <taxon>Bacteria</taxon>
        <taxon>Bacillati</taxon>
        <taxon>Cyanobacteriota</taxon>
        <taxon>Cyanophyceae</taxon>
        <taxon>Synechococcales</taxon>
        <taxon>Synechococcaceae</taxon>
        <taxon>Synechococcus</taxon>
    </lineage>
</organism>
<dbReference type="InterPro" id="IPR012903">
    <property type="entry name" value="Nif11"/>
</dbReference>
<reference evidence="2" key="1">
    <citation type="journal article" date="2018" name="Science">
        <title>Natural noncanonical protein splicing yields products with diverse ?-amino acid residues.</title>
        <authorList>
            <person name="Morinaka B.I."/>
            <person name="Lakis E."/>
            <person name="Verest M."/>
            <person name="Helf M.J."/>
            <person name="Scalvenzi T."/>
            <person name="Vagstad A.L."/>
            <person name="Sims J."/>
            <person name="Sunagawa S."/>
            <person name="Gugger M."/>
            <person name="Piel J."/>
        </authorList>
    </citation>
    <scope>NUCLEOTIDE SEQUENCE</scope>
    <source>
        <strain evidence="2">PCC 9341</strain>
    </source>
</reference>
<accession>A0A2P0ZGI3</accession>
<dbReference type="NCBIfam" id="TIGR03798">
    <property type="entry name" value="leader_Nif11"/>
    <property type="match status" value="1"/>
</dbReference>
<dbReference type="Pfam" id="PF07862">
    <property type="entry name" value="Nif11"/>
    <property type="match status" value="1"/>
</dbReference>
<evidence type="ECO:0000313" key="2">
    <source>
        <dbReference type="EMBL" id="AVH79519.1"/>
    </source>
</evidence>
<proteinExistence type="predicted"/>
<sequence>MSFKNVKAFYQRLAQDEQFRSELSEVESKEECSQLVQQYGYNFTQEEFENYTSELLESSFNEGELSDLNEKELEAVFGGISIGKEFPIFQPMYGVIRPWPPKDWYPQPLYGVIQDPELF</sequence>
<protein>
    <submittedName>
        <fullName evidence="2">Nif11-type</fullName>
    </submittedName>
</protein>
<feature type="domain" description="Nif11" evidence="1">
    <location>
        <begin position="1"/>
        <end position="48"/>
    </location>
</feature>